<sequence length="426" mass="49527">MENEIKSKNLFSQVIQELKLKSIIFKEDKSHYKFNYNDTSISKLSQIDQVSINLENVQLSEYDDTEYKDEFYKDNIMTKSESVYLNSSKYKKYSKPSFESAKIKYPVVYPYPMTYVSQSLPSPPKQHTLRKTGINLIEEEYICPKLSTQESLISSKNLTIPEYLGTKSKFELDSYNQKSFKFNSKKKNCKPRTQLFAHIKPLEICHKGSLYSIKTETYDSNDENTCNDLGNLQKDESFESIDKYNIIERQIKNKQENSICESKNRSNNETMNHVVDRFLEPDKSANNTCLIYKLRSEHTHTRHRPLYDDSKNIESLDTHFDISKVKQERKKSQPIDYPNQTKFKNIPSSVKNIYSYKIDNLVDQGVVSDLCEEARISIPPLPLAPLPNLIEPTTNYNNIGKISKTIFKPTVVTSRHEMMAQLLDIA</sequence>
<name>B6AAR5_CRYMR</name>
<reference evidence="1" key="1">
    <citation type="submission" date="2008-06" db="EMBL/GenBank/DDBJ databases">
        <authorList>
            <person name="Lorenzi H."/>
            <person name="Inman J."/>
            <person name="Miller J."/>
            <person name="Schobel S."/>
            <person name="Amedeo P."/>
            <person name="Caler E.V."/>
            <person name="da Silva J."/>
        </authorList>
    </citation>
    <scope>NUCLEOTIDE SEQUENCE [LARGE SCALE GENOMIC DNA]</scope>
    <source>
        <strain evidence="1">RN66</strain>
    </source>
</reference>
<evidence type="ECO:0000313" key="1">
    <source>
        <dbReference type="EMBL" id="EEA05467.1"/>
    </source>
</evidence>
<dbReference type="EMBL" id="DS989727">
    <property type="protein sequence ID" value="EEA05467.1"/>
    <property type="molecule type" value="Genomic_DNA"/>
</dbReference>
<dbReference type="GeneID" id="6995062"/>
<evidence type="ECO:0000313" key="2">
    <source>
        <dbReference type="Proteomes" id="UP000001460"/>
    </source>
</evidence>
<accession>B6AAR5</accession>
<proteinExistence type="predicted"/>
<dbReference type="OrthoDB" id="340197at2759"/>
<organism evidence="1 2">
    <name type="scientific">Cryptosporidium muris (strain RN66)</name>
    <dbReference type="NCBI Taxonomy" id="441375"/>
    <lineage>
        <taxon>Eukaryota</taxon>
        <taxon>Sar</taxon>
        <taxon>Alveolata</taxon>
        <taxon>Apicomplexa</taxon>
        <taxon>Conoidasida</taxon>
        <taxon>Coccidia</taxon>
        <taxon>Eucoccidiorida</taxon>
        <taxon>Eimeriorina</taxon>
        <taxon>Cryptosporidiidae</taxon>
        <taxon>Cryptosporidium</taxon>
    </lineage>
</organism>
<gene>
    <name evidence="1" type="ORF">CMU_024730</name>
</gene>
<keyword evidence="2" id="KW-1185">Reference proteome</keyword>
<dbReference type="RefSeq" id="XP_002139816.1">
    <property type="nucleotide sequence ID" value="XM_002139780.1"/>
</dbReference>
<dbReference type="AlphaFoldDB" id="B6AAR5"/>
<dbReference type="Proteomes" id="UP000001460">
    <property type="component" value="Unassembled WGS sequence"/>
</dbReference>
<dbReference type="VEuPathDB" id="CryptoDB:CMU_024730"/>
<protein>
    <submittedName>
        <fullName evidence="1">Uncharacterized protein</fullName>
    </submittedName>
</protein>